<protein>
    <submittedName>
        <fullName evidence="2">GNAT family N-acetyltransferase</fullName>
    </submittedName>
</protein>
<dbReference type="RefSeq" id="WP_089060675.1">
    <property type="nucleotide sequence ID" value="NZ_CP022315.1"/>
</dbReference>
<organism evidence="2 3">
    <name type="scientific">Virgibacillus phasianinus</name>
    <dbReference type="NCBI Taxonomy" id="2017483"/>
    <lineage>
        <taxon>Bacteria</taxon>
        <taxon>Bacillati</taxon>
        <taxon>Bacillota</taxon>
        <taxon>Bacilli</taxon>
        <taxon>Bacillales</taxon>
        <taxon>Bacillaceae</taxon>
        <taxon>Virgibacillus</taxon>
    </lineage>
</organism>
<evidence type="ECO:0000313" key="3">
    <source>
        <dbReference type="Proteomes" id="UP000198312"/>
    </source>
</evidence>
<accession>A0A220TZW9</accession>
<dbReference type="Pfam" id="PF00583">
    <property type="entry name" value="Acetyltransf_1"/>
    <property type="match status" value="1"/>
</dbReference>
<name>A0A220TZW9_9BACI</name>
<dbReference type="InterPro" id="IPR016181">
    <property type="entry name" value="Acyl_CoA_acyltransferase"/>
</dbReference>
<dbReference type="OrthoDB" id="6382410at2"/>
<evidence type="ECO:0000259" key="1">
    <source>
        <dbReference type="PROSITE" id="PS51186"/>
    </source>
</evidence>
<feature type="domain" description="N-acetyltransferase" evidence="1">
    <location>
        <begin position="11"/>
        <end position="175"/>
    </location>
</feature>
<dbReference type="PROSITE" id="PS51186">
    <property type="entry name" value="GNAT"/>
    <property type="match status" value="1"/>
</dbReference>
<dbReference type="AlphaFoldDB" id="A0A220TZW9"/>
<keyword evidence="3" id="KW-1185">Reference proteome</keyword>
<sequence length="175" mass="19986">MTFKTNTFAGYQVRRATKEEAPAVINMLINAARWLKENGINQWSYLHSGKENHEIESAVSKGTTYVVEDTTGNLVASFNLSPEQNDWDTELWGIHPNQSFYLHRLVVERDQHNKQLGKRLLAWMLESMETGGSIRLDCIGHNTVLNQFYNDSGFTFVGSHDMGGELFSKYEHSLE</sequence>
<dbReference type="Proteomes" id="UP000198312">
    <property type="component" value="Chromosome"/>
</dbReference>
<dbReference type="GO" id="GO:0016747">
    <property type="term" value="F:acyltransferase activity, transferring groups other than amino-acyl groups"/>
    <property type="evidence" value="ECO:0007669"/>
    <property type="project" value="InterPro"/>
</dbReference>
<dbReference type="KEGG" id="vil:CFK37_04020"/>
<dbReference type="Gene3D" id="3.40.630.30">
    <property type="match status" value="1"/>
</dbReference>
<dbReference type="InterPro" id="IPR000182">
    <property type="entry name" value="GNAT_dom"/>
</dbReference>
<reference evidence="2 3" key="1">
    <citation type="submission" date="2017-07" db="EMBL/GenBank/DDBJ databases">
        <title>Virgibacillus sp. LM2416.</title>
        <authorList>
            <person name="Tak E.J."/>
            <person name="Bae J.-W."/>
        </authorList>
    </citation>
    <scope>NUCLEOTIDE SEQUENCE [LARGE SCALE GENOMIC DNA]</scope>
    <source>
        <strain evidence="2 3">LM2416</strain>
    </source>
</reference>
<dbReference type="SUPFAM" id="SSF55729">
    <property type="entry name" value="Acyl-CoA N-acyltransferases (Nat)"/>
    <property type="match status" value="1"/>
</dbReference>
<dbReference type="EMBL" id="CP022315">
    <property type="protein sequence ID" value="ASK61398.1"/>
    <property type="molecule type" value="Genomic_DNA"/>
</dbReference>
<keyword evidence="2" id="KW-0808">Transferase</keyword>
<proteinExistence type="predicted"/>
<gene>
    <name evidence="2" type="ORF">CFK37_04020</name>
</gene>
<evidence type="ECO:0000313" key="2">
    <source>
        <dbReference type="EMBL" id="ASK61398.1"/>
    </source>
</evidence>